<dbReference type="Pfam" id="PF11848">
    <property type="entry name" value="DUF3368"/>
    <property type="match status" value="1"/>
</dbReference>
<name>A0A264W1F5_9BACL</name>
<gene>
    <name evidence="1" type="ORF">CF394_11405</name>
</gene>
<reference evidence="1 2" key="1">
    <citation type="submission" date="2017-07" db="EMBL/GenBank/DDBJ databases">
        <title>Tetzosporium hominis gen.nov. sp.nov.</title>
        <authorList>
            <person name="Tetz G."/>
            <person name="Tetz V."/>
        </authorList>
    </citation>
    <scope>NUCLEOTIDE SEQUENCE [LARGE SCALE GENOMIC DNA]</scope>
    <source>
        <strain evidence="1 2">VT-49</strain>
    </source>
</reference>
<dbReference type="EMBL" id="NOKQ01000237">
    <property type="protein sequence ID" value="OZS77420.1"/>
    <property type="molecule type" value="Genomic_DNA"/>
</dbReference>
<dbReference type="AlphaFoldDB" id="A0A264W1F5"/>
<dbReference type="RefSeq" id="WP_094943790.1">
    <property type="nucleotide sequence ID" value="NZ_NOKQ01000237.1"/>
</dbReference>
<sequence length="173" mass="19882">MNSIIWDTDALSAFLWINKLEILVKKYSDFENIVLEAVLDELQNPKVPHLYERFLVHEKSFVFTDLDITNLEQITYFENLTEVMGVGEAACITYAKFYSGQYIGSNNLSDIASICEEENIVIKTTGIILCELVDDSELTLAEAEQIWTTMKSKRRKLPDCSFHDYYSQNVNAD</sequence>
<accession>A0A264W1F5</accession>
<organism evidence="1 2">
    <name type="scientific">Tetzosporium hominis</name>
    <dbReference type="NCBI Taxonomy" id="2020506"/>
    <lineage>
        <taxon>Bacteria</taxon>
        <taxon>Bacillati</taxon>
        <taxon>Bacillota</taxon>
        <taxon>Bacilli</taxon>
        <taxon>Bacillales</taxon>
        <taxon>Caryophanaceae</taxon>
        <taxon>Tetzosporium</taxon>
    </lineage>
</organism>
<dbReference type="OrthoDB" id="44707at2"/>
<evidence type="ECO:0000313" key="1">
    <source>
        <dbReference type="EMBL" id="OZS77420.1"/>
    </source>
</evidence>
<evidence type="ECO:0008006" key="3">
    <source>
        <dbReference type="Google" id="ProtNLM"/>
    </source>
</evidence>
<proteinExistence type="predicted"/>
<keyword evidence="2" id="KW-1185">Reference proteome</keyword>
<comment type="caution">
    <text evidence="1">The sequence shown here is derived from an EMBL/GenBank/DDBJ whole genome shotgun (WGS) entry which is preliminary data.</text>
</comment>
<dbReference type="InterPro" id="IPR021799">
    <property type="entry name" value="PIN-like_prokaryotic"/>
</dbReference>
<protein>
    <recommendedName>
        <fullName evidence="3">PIN domain-containing protein</fullName>
    </recommendedName>
</protein>
<evidence type="ECO:0000313" key="2">
    <source>
        <dbReference type="Proteomes" id="UP000217065"/>
    </source>
</evidence>
<dbReference type="Proteomes" id="UP000217065">
    <property type="component" value="Unassembled WGS sequence"/>
</dbReference>